<feature type="region of interest" description="Disordered" evidence="1">
    <location>
        <begin position="164"/>
        <end position="193"/>
    </location>
</feature>
<dbReference type="PANTHER" id="PTHR28682">
    <property type="entry name" value="INHIBITORY SYNAPTIC FACTOR 2A-RELATED"/>
    <property type="match status" value="1"/>
</dbReference>
<reference evidence="2" key="1">
    <citation type="submission" date="2023-06" db="EMBL/GenBank/DDBJ databases">
        <title>Male Hemibagrus guttatus genome.</title>
        <authorList>
            <person name="Bian C."/>
        </authorList>
    </citation>
    <scope>NUCLEOTIDE SEQUENCE</scope>
    <source>
        <strain evidence="2">Male_cb2023</strain>
        <tissue evidence="2">Muscle</tissue>
    </source>
</reference>
<feature type="region of interest" description="Disordered" evidence="1">
    <location>
        <begin position="227"/>
        <end position="246"/>
    </location>
</feature>
<feature type="compositionally biased region" description="Low complexity" evidence="1">
    <location>
        <begin position="229"/>
        <end position="243"/>
    </location>
</feature>
<keyword evidence="3" id="KW-1185">Reference proteome</keyword>
<dbReference type="InterPro" id="IPR029337">
    <property type="entry name" value="INSYN2"/>
</dbReference>
<accession>A0AAE0QJS7</accession>
<dbReference type="Proteomes" id="UP001274896">
    <property type="component" value="Unassembled WGS sequence"/>
</dbReference>
<name>A0AAE0QJS7_9TELE</name>
<dbReference type="Pfam" id="PF15265">
    <property type="entry name" value="FAM196"/>
    <property type="match status" value="1"/>
</dbReference>
<feature type="compositionally biased region" description="Low complexity" evidence="1">
    <location>
        <begin position="164"/>
        <end position="176"/>
    </location>
</feature>
<proteinExistence type="predicted"/>
<evidence type="ECO:0000313" key="3">
    <source>
        <dbReference type="Proteomes" id="UP001274896"/>
    </source>
</evidence>
<sequence length="322" mass="35575">MGRRAADLATPVPVSEVPALVGVRDWRTANGEAGLTCSHQCNVGVQTSPAIQSCQESRPVIQSEKKMTMPPNGHILGEVEGRKLQKRSAFFKHRSLENKVKKGVTFQGVGDDDDDACKGNKAEMHCDTQTIQTNSHRSNGRVKGKKEFRFTNGSVVDSELMGGISSDISEGESSTSRLKPTVHSGKRKVPPCSPPHRFPLRICSKCGGRQNPVAAVLFTTTRDISSPCSAGSESLSSPKSSRSQDLQKRLDRVEASLQANQERVTTLLNIIQDLEMSHALSKGVEYDFRQQERRFRDVLEPLNSPISRKRKKEKPNRATQWL</sequence>
<dbReference type="AlphaFoldDB" id="A0AAE0QJS7"/>
<evidence type="ECO:0000313" key="2">
    <source>
        <dbReference type="EMBL" id="KAK3521635.1"/>
    </source>
</evidence>
<dbReference type="PANTHER" id="PTHR28682:SF2">
    <property type="entry name" value="PROTEIN INSYN2B"/>
    <property type="match status" value="1"/>
</dbReference>
<evidence type="ECO:0000256" key="1">
    <source>
        <dbReference type="SAM" id="MobiDB-lite"/>
    </source>
</evidence>
<comment type="caution">
    <text evidence="2">The sequence shown here is derived from an EMBL/GenBank/DDBJ whole genome shotgun (WGS) entry which is preliminary data.</text>
</comment>
<organism evidence="2 3">
    <name type="scientific">Hemibagrus guttatus</name>
    <dbReference type="NCBI Taxonomy" id="175788"/>
    <lineage>
        <taxon>Eukaryota</taxon>
        <taxon>Metazoa</taxon>
        <taxon>Chordata</taxon>
        <taxon>Craniata</taxon>
        <taxon>Vertebrata</taxon>
        <taxon>Euteleostomi</taxon>
        <taxon>Actinopterygii</taxon>
        <taxon>Neopterygii</taxon>
        <taxon>Teleostei</taxon>
        <taxon>Ostariophysi</taxon>
        <taxon>Siluriformes</taxon>
        <taxon>Bagridae</taxon>
        <taxon>Hemibagrus</taxon>
    </lineage>
</organism>
<protein>
    <submittedName>
        <fullName evidence="2">Uncharacterized protein</fullName>
    </submittedName>
</protein>
<gene>
    <name evidence="2" type="ORF">QTP70_014717</name>
</gene>
<dbReference type="EMBL" id="JAUCMX010000015">
    <property type="protein sequence ID" value="KAK3521635.1"/>
    <property type="molecule type" value="Genomic_DNA"/>
</dbReference>